<evidence type="ECO:0000313" key="1">
    <source>
        <dbReference type="EMBL" id="MDR6270077.1"/>
    </source>
</evidence>
<sequence>MSIELHSALGFSAVLPDGSFLLADSSGGPQSEQISIPGDILFSMVRDDDTVHDYAQTIEWTEKFASFYTFTYHGVIQMAGSIASEGKQSYAVAVDFTDQNGNQRIATVVGMKFGTGEFFGLTLLDPVTEPGQQPDAQWVKQIVDGISVNAAAA</sequence>
<protein>
    <submittedName>
        <fullName evidence="1">Uncharacterized protein</fullName>
    </submittedName>
</protein>
<reference evidence="1 2" key="1">
    <citation type="submission" date="2023-07" db="EMBL/GenBank/DDBJ databases">
        <title>Sequencing the genomes of 1000 actinobacteria strains.</title>
        <authorList>
            <person name="Klenk H.-P."/>
        </authorList>
    </citation>
    <scope>NUCLEOTIDE SEQUENCE [LARGE SCALE GENOMIC DNA]</scope>
    <source>
        <strain evidence="1 2">DSM 14555</strain>
    </source>
</reference>
<proteinExistence type="predicted"/>
<keyword evidence="2" id="KW-1185">Reference proteome</keyword>
<accession>A0ABU1JFB9</accession>
<dbReference type="RefSeq" id="WP_309798896.1">
    <property type="nucleotide sequence ID" value="NZ_BAAAHY010000005.1"/>
</dbReference>
<comment type="caution">
    <text evidence="1">The sequence shown here is derived from an EMBL/GenBank/DDBJ whole genome shotgun (WGS) entry which is preliminary data.</text>
</comment>
<evidence type="ECO:0000313" key="2">
    <source>
        <dbReference type="Proteomes" id="UP001185069"/>
    </source>
</evidence>
<gene>
    <name evidence="1" type="ORF">JOE69_002315</name>
</gene>
<name>A0ABU1JFB9_9MICC</name>
<dbReference type="Proteomes" id="UP001185069">
    <property type="component" value="Unassembled WGS sequence"/>
</dbReference>
<dbReference type="EMBL" id="JAVDQF010000001">
    <property type="protein sequence ID" value="MDR6270077.1"/>
    <property type="molecule type" value="Genomic_DNA"/>
</dbReference>
<organism evidence="1 2">
    <name type="scientific">Arthrobacter russicus</name>
    <dbReference type="NCBI Taxonomy" id="172040"/>
    <lineage>
        <taxon>Bacteria</taxon>
        <taxon>Bacillati</taxon>
        <taxon>Actinomycetota</taxon>
        <taxon>Actinomycetes</taxon>
        <taxon>Micrococcales</taxon>
        <taxon>Micrococcaceae</taxon>
        <taxon>Arthrobacter</taxon>
    </lineage>
</organism>